<sequence>MVNISNIVKGLYEDCLECKNNLLNKETKTLSETNTVYKSLGTGTAFKNCKSINITLKDFVEMSNIIHLYGSQLGSKLIQFYSCMLVSNILSRSIHLVCQLINFHRWLKSVEISASQNNDVSTLYCNANPVYYVANINTPRIIQLFTFHSMHMLIVKIAQVVVSSYKVNTSTVDVESEKEKKVCYEVVGRIFYINTVSVNFNIKIITLQNLLNPVHMNYLLGESFGKSVMKLKIELNFHNAIYRSINNLVNIWVNTKLVKRNFCWHLIGFLELFPIRINTTNYYEH</sequence>
<gene>
    <name evidence="1" type="ORF">MCOR_25414</name>
</gene>
<proteinExistence type="predicted"/>
<evidence type="ECO:0000313" key="2">
    <source>
        <dbReference type="Proteomes" id="UP000507470"/>
    </source>
</evidence>
<dbReference type="Proteomes" id="UP000507470">
    <property type="component" value="Unassembled WGS sequence"/>
</dbReference>
<dbReference type="EMBL" id="CACVKT020004498">
    <property type="protein sequence ID" value="CAC5390304.1"/>
    <property type="molecule type" value="Genomic_DNA"/>
</dbReference>
<name>A0A6J8C5B5_MYTCO</name>
<reference evidence="1 2" key="1">
    <citation type="submission" date="2020-06" db="EMBL/GenBank/DDBJ databases">
        <authorList>
            <person name="Li R."/>
            <person name="Bekaert M."/>
        </authorList>
    </citation>
    <scope>NUCLEOTIDE SEQUENCE [LARGE SCALE GENOMIC DNA]</scope>
    <source>
        <strain evidence="2">wild</strain>
    </source>
</reference>
<keyword evidence="2" id="KW-1185">Reference proteome</keyword>
<dbReference type="AlphaFoldDB" id="A0A6J8C5B5"/>
<organism evidence="1 2">
    <name type="scientific">Mytilus coruscus</name>
    <name type="common">Sea mussel</name>
    <dbReference type="NCBI Taxonomy" id="42192"/>
    <lineage>
        <taxon>Eukaryota</taxon>
        <taxon>Metazoa</taxon>
        <taxon>Spiralia</taxon>
        <taxon>Lophotrochozoa</taxon>
        <taxon>Mollusca</taxon>
        <taxon>Bivalvia</taxon>
        <taxon>Autobranchia</taxon>
        <taxon>Pteriomorphia</taxon>
        <taxon>Mytilida</taxon>
        <taxon>Mytiloidea</taxon>
        <taxon>Mytilidae</taxon>
        <taxon>Mytilinae</taxon>
        <taxon>Mytilus</taxon>
    </lineage>
</organism>
<evidence type="ECO:0000313" key="1">
    <source>
        <dbReference type="EMBL" id="CAC5390304.1"/>
    </source>
</evidence>
<protein>
    <submittedName>
        <fullName evidence="1">Uncharacterized protein</fullName>
    </submittedName>
</protein>
<accession>A0A6J8C5B5</accession>